<feature type="transmembrane region" description="Helical" evidence="2">
    <location>
        <begin position="9"/>
        <end position="25"/>
    </location>
</feature>
<gene>
    <name evidence="3" type="ORF">KG104_07565</name>
</gene>
<name>A0A975S837_9MICC</name>
<feature type="transmembrane region" description="Helical" evidence="2">
    <location>
        <begin position="31"/>
        <end position="47"/>
    </location>
</feature>
<accession>A0A975S837</accession>
<keyword evidence="2" id="KW-1133">Transmembrane helix</keyword>
<keyword evidence="2" id="KW-0812">Transmembrane</keyword>
<sequence>MKQSTQRDAAVVLLFTAAAGVVLIVRGNETAAWVFCAYCFVLALMHIRRERRTRRRYAARNQCECRVLAPAAAFSRPRWARALATPYPDWLTLQPLSGGTRADNDPLVVRTSDFAGMRKASFSESLFRFNPGWGVASFHRDGGEVLIAAPPALLTSFTGPASPHRPEHSSQTPEDNQ</sequence>
<keyword evidence="4" id="KW-1185">Reference proteome</keyword>
<evidence type="ECO:0000313" key="3">
    <source>
        <dbReference type="EMBL" id="QWQ37572.1"/>
    </source>
</evidence>
<proteinExistence type="predicted"/>
<keyword evidence="2" id="KW-0472">Membrane</keyword>
<evidence type="ECO:0000256" key="1">
    <source>
        <dbReference type="SAM" id="MobiDB-lite"/>
    </source>
</evidence>
<evidence type="ECO:0000313" key="4">
    <source>
        <dbReference type="Proteomes" id="UP000680588"/>
    </source>
</evidence>
<organism evidence="3 4">
    <name type="scientific">Arthrobacter sunyaminii</name>
    <dbReference type="NCBI Taxonomy" id="2816859"/>
    <lineage>
        <taxon>Bacteria</taxon>
        <taxon>Bacillati</taxon>
        <taxon>Actinomycetota</taxon>
        <taxon>Actinomycetes</taxon>
        <taxon>Micrococcales</taxon>
        <taxon>Micrococcaceae</taxon>
        <taxon>Arthrobacter</taxon>
    </lineage>
</organism>
<dbReference type="RefSeq" id="WP_207346622.1">
    <property type="nucleotide sequence ID" value="NZ_CP076456.1"/>
</dbReference>
<evidence type="ECO:0000256" key="2">
    <source>
        <dbReference type="SAM" id="Phobius"/>
    </source>
</evidence>
<protein>
    <submittedName>
        <fullName evidence="3">Uncharacterized protein</fullName>
    </submittedName>
</protein>
<feature type="region of interest" description="Disordered" evidence="1">
    <location>
        <begin position="156"/>
        <end position="177"/>
    </location>
</feature>
<reference evidence="3" key="1">
    <citation type="submission" date="2021-06" db="EMBL/GenBank/DDBJ databases">
        <title>Novel species in genus Arthrobacter.</title>
        <authorList>
            <person name="Zhang G."/>
        </authorList>
    </citation>
    <scope>NUCLEOTIDE SEQUENCE</scope>
    <source>
        <strain evidence="3">Zg-ZUI122</strain>
    </source>
</reference>
<dbReference type="EMBL" id="CP076456">
    <property type="protein sequence ID" value="QWQ37572.1"/>
    <property type="molecule type" value="Genomic_DNA"/>
</dbReference>
<dbReference type="AlphaFoldDB" id="A0A975S837"/>
<dbReference type="KEGG" id="asun:KG104_07565"/>
<dbReference type="Proteomes" id="UP000680588">
    <property type="component" value="Chromosome"/>
</dbReference>